<name>A0AAU9X0R6_9CNID</name>
<organism evidence="1 2">
    <name type="scientific">Pocillopora meandrina</name>
    <dbReference type="NCBI Taxonomy" id="46732"/>
    <lineage>
        <taxon>Eukaryota</taxon>
        <taxon>Metazoa</taxon>
        <taxon>Cnidaria</taxon>
        <taxon>Anthozoa</taxon>
        <taxon>Hexacorallia</taxon>
        <taxon>Scleractinia</taxon>
        <taxon>Astrocoeniina</taxon>
        <taxon>Pocilloporidae</taxon>
        <taxon>Pocillopora</taxon>
    </lineage>
</organism>
<evidence type="ECO:0000313" key="1">
    <source>
        <dbReference type="EMBL" id="CAH3132297.1"/>
    </source>
</evidence>
<sequence length="69" mass="8119">MWSVSYVHSVLMDAWFTQHNKGNCSKRNASSSFQSQIYEIKRKRKLTEMIKSCVTFQNSWISAIKILVF</sequence>
<dbReference type="Proteomes" id="UP001159428">
    <property type="component" value="Unassembled WGS sequence"/>
</dbReference>
<gene>
    <name evidence="1" type="ORF">PMEA_00014637</name>
</gene>
<dbReference type="EMBL" id="CALNXJ010000026">
    <property type="protein sequence ID" value="CAH3132297.1"/>
    <property type="molecule type" value="Genomic_DNA"/>
</dbReference>
<dbReference type="AlphaFoldDB" id="A0AAU9X0R6"/>
<proteinExistence type="predicted"/>
<evidence type="ECO:0000313" key="2">
    <source>
        <dbReference type="Proteomes" id="UP001159428"/>
    </source>
</evidence>
<comment type="caution">
    <text evidence="1">The sequence shown here is derived from an EMBL/GenBank/DDBJ whole genome shotgun (WGS) entry which is preliminary data.</text>
</comment>
<protein>
    <submittedName>
        <fullName evidence="1">Uncharacterized protein</fullName>
    </submittedName>
</protein>
<keyword evidence="2" id="KW-1185">Reference proteome</keyword>
<accession>A0AAU9X0R6</accession>
<reference evidence="1 2" key="1">
    <citation type="submission" date="2022-05" db="EMBL/GenBank/DDBJ databases">
        <authorList>
            <consortium name="Genoscope - CEA"/>
            <person name="William W."/>
        </authorList>
    </citation>
    <scope>NUCLEOTIDE SEQUENCE [LARGE SCALE GENOMIC DNA]</scope>
</reference>